<evidence type="ECO:0000313" key="4">
    <source>
        <dbReference type="Proteomes" id="UP000824261"/>
    </source>
</evidence>
<dbReference type="SMART" id="SM00052">
    <property type="entry name" value="EAL"/>
    <property type="match status" value="1"/>
</dbReference>
<dbReference type="SUPFAM" id="SSF141868">
    <property type="entry name" value="EAL domain-like"/>
    <property type="match status" value="1"/>
</dbReference>
<sequence>MTEGTSTIDNVSRIADAQNDPLGSRPTGTERADIDALIKRVAQQDEEIERQLAWLKIALRQTDDIFWDYDLSSSVLRAFSYEEPFGLKEREYANFPEYGIETGLVHADSIGSIREFFQKIRNGVPEGSGRFLLNDHLSGTFVWSTLYFRTLSDENGTPLRAIGVRNNSSTRFSQIGATAERDVVPETLFPHLFAFLKADPETGGIELLAYQGIEQNGVRSARTYDECLKKGVEHLFSAEDEAALRSQFSLDRLLARYHEGVRWSGGRYRFVDSDGTIHSVLVGTNVRKSLRTGKLEILSYLCELGQIVQWETKTATALAHNPITRLYTPDSARNILRVISAESSLSARCSVTMFKLVGMERLVELDRTRAQHLKRDIGLAIIVFLGTDCVVYDQDTDTLVVVIPDVGTDANAQKRAGDALAATRTSLEDALSEADVNIVAGTSCGPTQLLDLDMALSQAEMLCALHRDPSRDAVTFAPEASEEPADESTGGVVWAESESAKAKAHFDKLSARAFTRCLSAMLEADSPGASINRALESLGSFYRADRVYVLSVAAKDQMLAVLFEWMIGNRTSVQRSFTGQSVDRFPLIKRYLETNAPVLVSRPAAMPRSARSYDREPWRFAIVPIDRTNERSMMLCVENPHANLSRWGVASRTAPHILHAWTQLSAHPRHASFGAGSLGQLPDDHAFEHACRSCTPDNCSSIGVLAIDMPCAQDIVSSRGLSHAFDTVSLIARTATETFGADSLFHTGDTEFIVLCRDTTYESFIQRCARVRAQLLQACSGEFRLGSTWSSDVSSLAHLVDEARMIMVRDDGCNPFNDDEAPEPASGPALLTSLGTASSVEAHFDVYLQPKIDMRTGALVGAEALARSIDDHGNATAPIGAIEQMERDGKIRDLDYFVFDRTLSLMNDWHIKGLGLVPMSSNFSRSTLLGSSALASVLAIMSRYPDVPPNMMEMEVTETACDLSKTTFAHLVDTFRETGLRVALDDFGSHYSSAAILANVNFDAIKLDRNLINDVPHNDSSRLLVKSIVEICNNRHMTCIAEGIETEAQASALVEEGCYYCQGFYYDKPMPADDFERKYLLNGASN</sequence>
<dbReference type="InterPro" id="IPR050706">
    <property type="entry name" value="Cyclic-di-GMP_PDE-like"/>
</dbReference>
<evidence type="ECO:0000259" key="2">
    <source>
        <dbReference type="PROSITE" id="PS50883"/>
    </source>
</evidence>
<dbReference type="PROSITE" id="PS50883">
    <property type="entry name" value="EAL"/>
    <property type="match status" value="1"/>
</dbReference>
<evidence type="ECO:0000313" key="3">
    <source>
        <dbReference type="EMBL" id="HIR02260.1"/>
    </source>
</evidence>
<feature type="region of interest" description="Disordered" evidence="1">
    <location>
        <begin position="1"/>
        <end position="29"/>
    </location>
</feature>
<dbReference type="GO" id="GO:0071111">
    <property type="term" value="F:cyclic-guanylate-specific phosphodiesterase activity"/>
    <property type="evidence" value="ECO:0007669"/>
    <property type="project" value="InterPro"/>
</dbReference>
<gene>
    <name evidence="3" type="ORF">IAA69_08390</name>
</gene>
<name>A0A9D1A1V7_9ACTN</name>
<comment type="caution">
    <text evidence="3">The sequence shown here is derived from an EMBL/GenBank/DDBJ whole genome shotgun (WGS) entry which is preliminary data.</text>
</comment>
<organism evidence="3 4">
    <name type="scientific">Candidatus Aveggerthella stercoripullorum</name>
    <dbReference type="NCBI Taxonomy" id="2840688"/>
    <lineage>
        <taxon>Bacteria</taxon>
        <taxon>Bacillati</taxon>
        <taxon>Actinomycetota</taxon>
        <taxon>Coriobacteriia</taxon>
        <taxon>Eggerthellales</taxon>
        <taxon>Eggerthellaceae</taxon>
        <taxon>Eggerthellaceae incertae sedis</taxon>
        <taxon>Candidatus Aveggerthella</taxon>
    </lineage>
</organism>
<feature type="domain" description="EAL" evidence="2">
    <location>
        <begin position="827"/>
        <end position="1083"/>
    </location>
</feature>
<dbReference type="InterPro" id="IPR001633">
    <property type="entry name" value="EAL_dom"/>
</dbReference>
<dbReference type="CDD" id="cd01948">
    <property type="entry name" value="EAL"/>
    <property type="match status" value="1"/>
</dbReference>
<reference evidence="3" key="2">
    <citation type="journal article" date="2021" name="PeerJ">
        <title>Extensive microbial diversity within the chicken gut microbiome revealed by metagenomics and culture.</title>
        <authorList>
            <person name="Gilroy R."/>
            <person name="Ravi A."/>
            <person name="Getino M."/>
            <person name="Pursley I."/>
            <person name="Horton D.L."/>
            <person name="Alikhan N.F."/>
            <person name="Baker D."/>
            <person name="Gharbi K."/>
            <person name="Hall N."/>
            <person name="Watson M."/>
            <person name="Adriaenssens E.M."/>
            <person name="Foster-Nyarko E."/>
            <person name="Jarju S."/>
            <person name="Secka A."/>
            <person name="Antonio M."/>
            <person name="Oren A."/>
            <person name="Chaudhuri R.R."/>
            <person name="La Ragione R."/>
            <person name="Hildebrand F."/>
            <person name="Pallen M.J."/>
        </authorList>
    </citation>
    <scope>NUCLEOTIDE SEQUENCE</scope>
    <source>
        <strain evidence="3">ChiGjej1B1-2707</strain>
    </source>
</reference>
<dbReference type="PANTHER" id="PTHR33121">
    <property type="entry name" value="CYCLIC DI-GMP PHOSPHODIESTERASE PDEF"/>
    <property type="match status" value="1"/>
</dbReference>
<dbReference type="Proteomes" id="UP000824261">
    <property type="component" value="Unassembled WGS sequence"/>
</dbReference>
<dbReference type="AlphaFoldDB" id="A0A9D1A1V7"/>
<protein>
    <submittedName>
        <fullName evidence="3">EAL domain-containing protein</fullName>
    </submittedName>
</protein>
<dbReference type="PANTHER" id="PTHR33121:SF71">
    <property type="entry name" value="OXYGEN SENSOR PROTEIN DOSP"/>
    <property type="match status" value="1"/>
</dbReference>
<proteinExistence type="predicted"/>
<reference evidence="3" key="1">
    <citation type="submission" date="2020-10" db="EMBL/GenBank/DDBJ databases">
        <authorList>
            <person name="Gilroy R."/>
        </authorList>
    </citation>
    <scope>NUCLEOTIDE SEQUENCE</scope>
    <source>
        <strain evidence="3">ChiGjej1B1-2707</strain>
    </source>
</reference>
<accession>A0A9D1A1V7</accession>
<dbReference type="Gene3D" id="3.20.20.450">
    <property type="entry name" value="EAL domain"/>
    <property type="match status" value="1"/>
</dbReference>
<evidence type="ECO:0000256" key="1">
    <source>
        <dbReference type="SAM" id="MobiDB-lite"/>
    </source>
</evidence>
<dbReference type="EMBL" id="DVGB01000102">
    <property type="protein sequence ID" value="HIR02260.1"/>
    <property type="molecule type" value="Genomic_DNA"/>
</dbReference>
<dbReference type="Pfam" id="PF00563">
    <property type="entry name" value="EAL"/>
    <property type="match status" value="1"/>
</dbReference>
<dbReference type="InterPro" id="IPR035919">
    <property type="entry name" value="EAL_sf"/>
</dbReference>
<feature type="compositionally biased region" description="Polar residues" evidence="1">
    <location>
        <begin position="1"/>
        <end position="10"/>
    </location>
</feature>